<evidence type="ECO:0000313" key="2">
    <source>
        <dbReference type="Proteomes" id="UP001283361"/>
    </source>
</evidence>
<organism evidence="1 2">
    <name type="scientific">Elysia crispata</name>
    <name type="common">lettuce slug</name>
    <dbReference type="NCBI Taxonomy" id="231223"/>
    <lineage>
        <taxon>Eukaryota</taxon>
        <taxon>Metazoa</taxon>
        <taxon>Spiralia</taxon>
        <taxon>Lophotrochozoa</taxon>
        <taxon>Mollusca</taxon>
        <taxon>Gastropoda</taxon>
        <taxon>Heterobranchia</taxon>
        <taxon>Euthyneura</taxon>
        <taxon>Panpulmonata</taxon>
        <taxon>Sacoglossa</taxon>
        <taxon>Placobranchoidea</taxon>
        <taxon>Plakobranchidae</taxon>
        <taxon>Elysia</taxon>
    </lineage>
</organism>
<gene>
    <name evidence="1" type="ORF">RRG08_008020</name>
</gene>
<dbReference type="AlphaFoldDB" id="A0AAE0YSN8"/>
<evidence type="ECO:0000313" key="1">
    <source>
        <dbReference type="EMBL" id="KAK3755445.1"/>
    </source>
</evidence>
<sequence length="156" mass="17895">MSRLCSGKKLASYVTIQLAPFSISELNGAFPEPFTVVEESFRSETIIRPGYLTLTLGAARENHTRPLHGMDKADNERLVGKDGVRFKKEGKLEMIRKIAKLVVVEVKNSTTHERGLWRLLKCKQKKRKMTHLESRKFRIYKAVLTLPISEEKKKVL</sequence>
<reference evidence="1" key="1">
    <citation type="journal article" date="2023" name="G3 (Bethesda)">
        <title>A reference genome for the long-term kleptoplast-retaining sea slug Elysia crispata morphotype clarki.</title>
        <authorList>
            <person name="Eastman K.E."/>
            <person name="Pendleton A.L."/>
            <person name="Shaikh M.A."/>
            <person name="Suttiyut T."/>
            <person name="Ogas R."/>
            <person name="Tomko P."/>
            <person name="Gavelis G."/>
            <person name="Widhalm J.R."/>
            <person name="Wisecaver J.H."/>
        </authorList>
    </citation>
    <scope>NUCLEOTIDE SEQUENCE</scope>
    <source>
        <strain evidence="1">ECLA1</strain>
    </source>
</reference>
<keyword evidence="2" id="KW-1185">Reference proteome</keyword>
<name>A0AAE0YSN8_9GAST</name>
<dbReference type="Proteomes" id="UP001283361">
    <property type="component" value="Unassembled WGS sequence"/>
</dbReference>
<protein>
    <submittedName>
        <fullName evidence="1">Uncharacterized protein</fullName>
    </submittedName>
</protein>
<comment type="caution">
    <text evidence="1">The sequence shown here is derived from an EMBL/GenBank/DDBJ whole genome shotgun (WGS) entry which is preliminary data.</text>
</comment>
<proteinExistence type="predicted"/>
<accession>A0AAE0YSN8</accession>
<dbReference type="EMBL" id="JAWDGP010005601">
    <property type="protein sequence ID" value="KAK3755445.1"/>
    <property type="molecule type" value="Genomic_DNA"/>
</dbReference>